<accession>A0A0G0TTZ2</accession>
<gene>
    <name evidence="3" type="ORF">UU23_C0001G0050</name>
</gene>
<dbReference type="InterPro" id="IPR051450">
    <property type="entry name" value="Gfo/Idh/MocA_Oxidoreductases"/>
</dbReference>
<feature type="domain" description="Gfo/Idh/MocA-like oxidoreductase C-terminal" evidence="2">
    <location>
        <begin position="137"/>
        <end position="325"/>
    </location>
</feature>
<dbReference type="InterPro" id="IPR004104">
    <property type="entry name" value="Gfo/Idh/MocA-like_OxRdtase_C"/>
</dbReference>
<comment type="caution">
    <text evidence="3">The sequence shown here is derived from an EMBL/GenBank/DDBJ whole genome shotgun (WGS) entry which is preliminary data.</text>
</comment>
<dbReference type="Pfam" id="PF02894">
    <property type="entry name" value="GFO_IDH_MocA_C"/>
    <property type="match status" value="1"/>
</dbReference>
<dbReference type="STRING" id="1618408.UU23_C0001G0050"/>
<dbReference type="GO" id="GO:0000166">
    <property type="term" value="F:nucleotide binding"/>
    <property type="evidence" value="ECO:0007669"/>
    <property type="project" value="InterPro"/>
</dbReference>
<proteinExistence type="predicted"/>
<dbReference type="SUPFAM" id="SSF55347">
    <property type="entry name" value="Glyceraldehyde-3-phosphate dehydrogenase-like, C-terminal domain"/>
    <property type="match status" value="1"/>
</dbReference>
<evidence type="ECO:0000259" key="1">
    <source>
        <dbReference type="Pfam" id="PF01408"/>
    </source>
</evidence>
<dbReference type="PANTHER" id="PTHR43377">
    <property type="entry name" value="BILIVERDIN REDUCTASE A"/>
    <property type="match status" value="1"/>
</dbReference>
<evidence type="ECO:0000259" key="2">
    <source>
        <dbReference type="Pfam" id="PF02894"/>
    </source>
</evidence>
<dbReference type="PANTHER" id="PTHR43377:SF1">
    <property type="entry name" value="BILIVERDIN REDUCTASE A"/>
    <property type="match status" value="1"/>
</dbReference>
<protein>
    <submittedName>
        <fullName evidence="3">Oxidoreductase domain protein</fullName>
    </submittedName>
</protein>
<dbReference type="Gene3D" id="3.40.50.720">
    <property type="entry name" value="NAD(P)-binding Rossmann-like Domain"/>
    <property type="match status" value="1"/>
</dbReference>
<reference evidence="3 4" key="1">
    <citation type="journal article" date="2015" name="Nature">
        <title>rRNA introns, odd ribosomes, and small enigmatic genomes across a large radiation of phyla.</title>
        <authorList>
            <person name="Brown C.T."/>
            <person name="Hug L.A."/>
            <person name="Thomas B.C."/>
            <person name="Sharon I."/>
            <person name="Castelle C.J."/>
            <person name="Singh A."/>
            <person name="Wilkins M.J."/>
            <person name="Williams K.H."/>
            <person name="Banfield J.F."/>
        </authorList>
    </citation>
    <scope>NUCLEOTIDE SEQUENCE [LARGE SCALE GENOMIC DNA]</scope>
</reference>
<dbReference type="Proteomes" id="UP000034292">
    <property type="component" value="Unassembled WGS sequence"/>
</dbReference>
<dbReference type="Pfam" id="PF01408">
    <property type="entry name" value="GFO_IDH_MocA"/>
    <property type="match status" value="1"/>
</dbReference>
<evidence type="ECO:0000313" key="3">
    <source>
        <dbReference type="EMBL" id="KKR78286.1"/>
    </source>
</evidence>
<dbReference type="AlphaFoldDB" id="A0A0G0TTZ2"/>
<sequence>MKSQVNIAVIGIGYMGRNHIKILSSLPDVNLIAVCDVDQEKTQKIARQYKVRGYTNYTKLLENEKLDAITICMPTPLHYKTATECIKRKLVTFIEKPICETLTEAKKLTKLAKVSHTPMMIGHIERFNPVVNEIKLRIKSGEIGKIIKIHTQRFSPPVMSQNNVSVVIDLATHDIDVMQYLLGEPIVRLYAEGLTKFHKKEDLMSALLRFKSGTIGLLEVSWLHPIKARNLTILGENGMYSANYLTQELQFSRQSSHVYTNTENYFPFTGADVVKVAFQAQEPLYIELRAFINAILFKKRMPVTGEDGLHALEIAERIIKSANTNNIIYK</sequence>
<organism evidence="3 4">
    <name type="scientific">Candidatus Curtissbacteria bacterium GW2011_GWA1_40_9</name>
    <dbReference type="NCBI Taxonomy" id="1618408"/>
    <lineage>
        <taxon>Bacteria</taxon>
        <taxon>Candidatus Curtissiibacteriota</taxon>
    </lineage>
</organism>
<dbReference type="InterPro" id="IPR000683">
    <property type="entry name" value="Gfo/Idh/MocA-like_OxRdtase_N"/>
</dbReference>
<dbReference type="InterPro" id="IPR036291">
    <property type="entry name" value="NAD(P)-bd_dom_sf"/>
</dbReference>
<feature type="domain" description="Gfo/Idh/MocA-like oxidoreductase N-terminal" evidence="1">
    <location>
        <begin position="5"/>
        <end position="123"/>
    </location>
</feature>
<evidence type="ECO:0000313" key="4">
    <source>
        <dbReference type="Proteomes" id="UP000034292"/>
    </source>
</evidence>
<dbReference type="Gene3D" id="3.30.360.10">
    <property type="entry name" value="Dihydrodipicolinate Reductase, domain 2"/>
    <property type="match status" value="1"/>
</dbReference>
<name>A0A0G0TTZ2_9BACT</name>
<dbReference type="EMBL" id="LBZV01000001">
    <property type="protein sequence ID" value="KKR78286.1"/>
    <property type="molecule type" value="Genomic_DNA"/>
</dbReference>
<dbReference type="SUPFAM" id="SSF51735">
    <property type="entry name" value="NAD(P)-binding Rossmann-fold domains"/>
    <property type="match status" value="1"/>
</dbReference>